<dbReference type="RefSeq" id="WP_135120126.1">
    <property type="nucleotide sequence ID" value="NZ_SPQZ01000003.1"/>
</dbReference>
<evidence type="ECO:0000256" key="5">
    <source>
        <dbReference type="ARBA" id="ARBA00024042"/>
    </source>
</evidence>
<dbReference type="Gene3D" id="3.20.20.70">
    <property type="entry name" value="Aldolase class I"/>
    <property type="match status" value="1"/>
</dbReference>
<feature type="binding site" evidence="7">
    <location>
        <position position="195"/>
    </location>
    <ligand>
        <name>glyoxylate</name>
        <dbReference type="ChEBI" id="CHEBI:36655"/>
    </ligand>
</feature>
<dbReference type="GO" id="GO:0016614">
    <property type="term" value="F:oxidoreductase activity, acting on CH-OH group of donors"/>
    <property type="evidence" value="ECO:0007669"/>
    <property type="project" value="UniProtKB-ARBA"/>
</dbReference>
<feature type="binding site" evidence="7">
    <location>
        <begin position="107"/>
        <end position="109"/>
    </location>
    <ligand>
        <name>FMN</name>
        <dbReference type="ChEBI" id="CHEBI:58210"/>
    </ligand>
</feature>
<feature type="binding site" evidence="7">
    <location>
        <begin position="354"/>
        <end position="355"/>
    </location>
    <ligand>
        <name>FMN</name>
        <dbReference type="ChEBI" id="CHEBI:58210"/>
    </ligand>
</feature>
<evidence type="ECO:0000256" key="3">
    <source>
        <dbReference type="ARBA" id="ARBA00022643"/>
    </source>
</evidence>
<evidence type="ECO:0000256" key="8">
    <source>
        <dbReference type="SAM" id="MobiDB-lite"/>
    </source>
</evidence>
<feature type="binding site" evidence="7">
    <location>
        <position position="300"/>
    </location>
    <ligand>
        <name>glyoxylate</name>
        <dbReference type="ChEBI" id="CHEBI:36655"/>
    </ligand>
</feature>
<dbReference type="InterPro" id="IPR013785">
    <property type="entry name" value="Aldolase_TIM"/>
</dbReference>
<keyword evidence="2 7" id="KW-0285">Flavoprotein</keyword>
<dbReference type="InterPro" id="IPR008259">
    <property type="entry name" value="FMN_hydac_DH_AS"/>
</dbReference>
<organism evidence="10 11">
    <name type="scientific">Orlajensenia leifsoniae</name>
    <dbReference type="NCBI Taxonomy" id="2561933"/>
    <lineage>
        <taxon>Bacteria</taxon>
        <taxon>Bacillati</taxon>
        <taxon>Actinomycetota</taxon>
        <taxon>Actinomycetes</taxon>
        <taxon>Micrococcales</taxon>
        <taxon>Microbacteriaceae</taxon>
        <taxon>Orlajensenia</taxon>
    </lineage>
</organism>
<dbReference type="InterPro" id="IPR037396">
    <property type="entry name" value="FMN_HAD"/>
</dbReference>
<feature type="active site" description="Proton acceptor" evidence="6">
    <location>
        <position position="300"/>
    </location>
</feature>
<comment type="similarity">
    <text evidence="5">Belongs to the FMN-dependent alpha-hydroxy acid dehydrogenase family.</text>
</comment>
<dbReference type="GO" id="GO:0010181">
    <property type="term" value="F:FMN binding"/>
    <property type="evidence" value="ECO:0007669"/>
    <property type="project" value="InterPro"/>
</dbReference>
<evidence type="ECO:0000256" key="2">
    <source>
        <dbReference type="ARBA" id="ARBA00022630"/>
    </source>
</evidence>
<dbReference type="Pfam" id="PF01070">
    <property type="entry name" value="FMN_dh"/>
    <property type="match status" value="1"/>
</dbReference>
<evidence type="ECO:0000259" key="9">
    <source>
        <dbReference type="PROSITE" id="PS51349"/>
    </source>
</evidence>
<keyword evidence="4" id="KW-0560">Oxidoreductase</keyword>
<feature type="binding site" evidence="7">
    <location>
        <position position="136"/>
    </location>
    <ligand>
        <name>FMN</name>
        <dbReference type="ChEBI" id="CHEBI:58210"/>
    </ligand>
</feature>
<evidence type="ECO:0000256" key="4">
    <source>
        <dbReference type="ARBA" id="ARBA00023002"/>
    </source>
</evidence>
<evidence type="ECO:0000313" key="11">
    <source>
        <dbReference type="Proteomes" id="UP000298127"/>
    </source>
</evidence>
<dbReference type="FunFam" id="3.20.20.70:FF:000029">
    <property type="entry name" value="L-lactate dehydrogenase"/>
    <property type="match status" value="1"/>
</dbReference>
<dbReference type="PROSITE" id="PS51349">
    <property type="entry name" value="FMN_HYDROXY_ACID_DH_2"/>
    <property type="match status" value="1"/>
</dbReference>
<dbReference type="PIRSF" id="PIRSF000138">
    <property type="entry name" value="Al-hdrx_acd_dh"/>
    <property type="match status" value="1"/>
</dbReference>
<feature type="binding site" evidence="7">
    <location>
        <position position="186"/>
    </location>
    <ligand>
        <name>FMN</name>
        <dbReference type="ChEBI" id="CHEBI:58210"/>
    </ligand>
</feature>
<keyword evidence="3 7" id="KW-0288">FMN</keyword>
<dbReference type="InterPro" id="IPR000262">
    <property type="entry name" value="FMN-dep_DH"/>
</dbReference>
<evidence type="ECO:0000256" key="1">
    <source>
        <dbReference type="ARBA" id="ARBA00001917"/>
    </source>
</evidence>
<feature type="domain" description="FMN hydroxy acid dehydrogenase" evidence="9">
    <location>
        <begin position="28"/>
        <end position="405"/>
    </location>
</feature>
<proteinExistence type="inferred from homology"/>
<feature type="binding site" evidence="7">
    <location>
        <position position="303"/>
    </location>
    <ligand>
        <name>glyoxylate</name>
        <dbReference type="ChEBI" id="CHEBI:36655"/>
    </ligand>
</feature>
<protein>
    <submittedName>
        <fullName evidence="10">Alpha-hydroxy-acid oxidizing protein</fullName>
    </submittedName>
</protein>
<evidence type="ECO:0000256" key="6">
    <source>
        <dbReference type="PIRSR" id="PIRSR000138-1"/>
    </source>
</evidence>
<feature type="region of interest" description="Disordered" evidence="8">
    <location>
        <begin position="420"/>
        <end position="449"/>
    </location>
</feature>
<feature type="binding site" evidence="7">
    <location>
        <position position="158"/>
    </location>
    <ligand>
        <name>FMN</name>
        <dbReference type="ChEBI" id="CHEBI:58210"/>
    </ligand>
</feature>
<reference evidence="10 11" key="1">
    <citation type="journal article" date="2018" name="J. Microbiol.">
        <title>Leifsonia flava sp. nov., a novel actinobacterium isolated from the rhizosphere of Aquilegia viridiflora.</title>
        <authorList>
            <person name="Cai Y."/>
            <person name="Tao W.Z."/>
            <person name="Ma Y.J."/>
            <person name="Cheng J."/>
            <person name="Zhang M.Y."/>
            <person name="Zhang Y.X."/>
        </authorList>
    </citation>
    <scope>NUCLEOTIDE SEQUENCE [LARGE SCALE GENOMIC DNA]</scope>
    <source>
        <strain evidence="10 11">SYP-B2174</strain>
    </source>
</reference>
<dbReference type="Proteomes" id="UP000298127">
    <property type="component" value="Unassembled WGS sequence"/>
</dbReference>
<keyword evidence="11" id="KW-1185">Reference proteome</keyword>
<comment type="caution">
    <text evidence="10">The sequence shown here is derived from an EMBL/GenBank/DDBJ whole genome shotgun (WGS) entry which is preliminary data.</text>
</comment>
<accession>A0A4Y9R2C2</accession>
<feature type="binding site" evidence="7">
    <location>
        <position position="276"/>
    </location>
    <ligand>
        <name>FMN</name>
        <dbReference type="ChEBI" id="CHEBI:58210"/>
    </ligand>
</feature>
<feature type="binding site" evidence="7">
    <location>
        <position position="160"/>
    </location>
    <ligand>
        <name>glyoxylate</name>
        <dbReference type="ChEBI" id="CHEBI:36655"/>
    </ligand>
</feature>
<evidence type="ECO:0000313" key="10">
    <source>
        <dbReference type="EMBL" id="TFV98122.1"/>
    </source>
</evidence>
<comment type="cofactor">
    <cofactor evidence="1">
        <name>FMN</name>
        <dbReference type="ChEBI" id="CHEBI:58210"/>
    </cofactor>
</comment>
<sequence length="449" mass="48317">MVQRQIPKPTELAELMKFKKPTLNPTDRRLEKALTIADLRAIAKRRTPKAPFDYTEGSAEGEISLKRARQAFQDIEFHPSILRNVPVVDTTRQVLGGPSALPFGIAPTGFTRMMQTEGEVAGAGAAGAAGIPFTLSTLGTTSIEDVRKANPVGRNWFQLYVMREREISYELARRAAAAGFDTLFFTVDTPVAGARHRDKRNGFSIPPQLTPGTVINALPRPAWWINFLTTPKLEFASLSSTGGTVGELLDSAMDPTISFDDLDIIRGIWPGKIVVKGVQTVADAKLLADRGVDGIVLSNHGGRQLDRAPIPFHLLPDVAREVGSDLEVHLDTGIMSGADIVASIALGARFTLVGRAYLYGLMAGGRRGVDKTIEILRTEIVRTMKLLEVASLDELGPQHVTQLARLTPMARGVTDAAAAAASAKPTVVRSPRASAAPKAATPRKAPVKK</sequence>
<dbReference type="EMBL" id="SPQZ01000003">
    <property type="protein sequence ID" value="TFV98122.1"/>
    <property type="molecule type" value="Genomic_DNA"/>
</dbReference>
<dbReference type="InterPro" id="IPR012133">
    <property type="entry name" value="Alpha-hydoxy_acid_DH_FMN"/>
</dbReference>
<dbReference type="CDD" id="cd02809">
    <property type="entry name" value="alpha_hydroxyacid_oxid_FMN"/>
    <property type="match status" value="1"/>
</dbReference>
<evidence type="ECO:0000256" key="7">
    <source>
        <dbReference type="PIRSR" id="PIRSR000138-2"/>
    </source>
</evidence>
<dbReference type="SUPFAM" id="SSF51395">
    <property type="entry name" value="FMN-linked oxidoreductases"/>
    <property type="match status" value="1"/>
</dbReference>
<dbReference type="PANTHER" id="PTHR10578:SF107">
    <property type="entry name" value="2-HYDROXYACID OXIDASE 1"/>
    <property type="match status" value="1"/>
</dbReference>
<gene>
    <name evidence="10" type="ORF">E4M00_08815</name>
</gene>
<name>A0A4Y9R2C2_9MICO</name>
<feature type="binding site" evidence="7">
    <location>
        <position position="298"/>
    </location>
    <ligand>
        <name>FMN</name>
        <dbReference type="ChEBI" id="CHEBI:58210"/>
    </ligand>
</feature>
<dbReference type="PANTHER" id="PTHR10578">
    <property type="entry name" value="S -2-HYDROXY-ACID OXIDASE-RELATED"/>
    <property type="match status" value="1"/>
</dbReference>
<dbReference type="AlphaFoldDB" id="A0A4Y9R2C2"/>
<dbReference type="PROSITE" id="PS00557">
    <property type="entry name" value="FMN_HYDROXY_ACID_DH_1"/>
    <property type="match status" value="1"/>
</dbReference>
<feature type="binding site" evidence="7">
    <location>
        <position position="54"/>
    </location>
    <ligand>
        <name>glyoxylate</name>
        <dbReference type="ChEBI" id="CHEBI:36655"/>
    </ligand>
</feature>